<accession>A0ABU8Q4M6</accession>
<sequence>MAEDDLERRRPMVPVAAFQHLTTGARVFLILSIALLPLALIALFATLQTTRTVDVETRARLRVAGLEASRALANELVGDLTALRVALRAIDSDVQDAPSCARVQGIFAQQSAAGIRFEIADATGRTLCGAQLPVPLPALSDPGRLQVTLLPAQGLLVHLPDAPNGTRADAFFPTEVLADVARPSGFVPPYAAELQRGDEMPLQLQGLPRRGALERRETLVVPLGFDELAFSMSVRSAPITSPVLVAMLLPLLMWAAAAGIGWFVVDRLLIRPLRRLRASVASYTPGEVIRSVDYGAVPAHEIAELGETFQAITRTVQEHEGNLAEGLVRQTKLTREVHHRVKNNLQVIASLINFHARSAPSADASEAYASIQRRVDALAVVHRHHFAELEENRGLELRAVIGELASNIRATAPEHASGLGITIDVEPLLVSQDVGVAVSFLLTELIELAMMVNPSTQARISAKVSQPDQVVLRVSSPALVESAELSELVASRYGRVLLGLSRQLRSPLHHDPLVGAYEIAISARSAR</sequence>
<evidence type="ECO:0000259" key="9">
    <source>
        <dbReference type="PROSITE" id="PS50885"/>
    </source>
</evidence>
<dbReference type="InterPro" id="IPR011495">
    <property type="entry name" value="Sig_transdc_His_kin_sub2_dim/P"/>
</dbReference>
<keyword evidence="11" id="KW-1185">Reference proteome</keyword>
<reference evidence="10 11" key="1">
    <citation type="submission" date="2023-12" db="EMBL/GenBank/DDBJ databases">
        <title>Gut-associated functions are favored during microbiome assembly across C. elegans life.</title>
        <authorList>
            <person name="Zimmermann J."/>
        </authorList>
    </citation>
    <scope>NUCLEOTIDE SEQUENCE [LARGE SCALE GENOMIC DNA]</scope>
    <source>
        <strain evidence="10 11">JUb134</strain>
    </source>
</reference>
<dbReference type="GO" id="GO:0016301">
    <property type="term" value="F:kinase activity"/>
    <property type="evidence" value="ECO:0007669"/>
    <property type="project" value="UniProtKB-KW"/>
</dbReference>
<dbReference type="PROSITE" id="PS50885">
    <property type="entry name" value="HAMP"/>
    <property type="match status" value="1"/>
</dbReference>
<dbReference type="EC" id="2.7.13.3" evidence="2"/>
<evidence type="ECO:0000256" key="6">
    <source>
        <dbReference type="ARBA" id="ARBA00022777"/>
    </source>
</evidence>
<name>A0ABU8Q4M6_9SPHN</name>
<feature type="transmembrane region" description="Helical" evidence="8">
    <location>
        <begin position="243"/>
        <end position="265"/>
    </location>
</feature>
<keyword evidence="7" id="KW-0067">ATP-binding</keyword>
<keyword evidence="8" id="KW-0812">Transmembrane</keyword>
<comment type="catalytic activity">
    <reaction evidence="1">
        <text>ATP + protein L-histidine = ADP + protein N-phospho-L-histidine.</text>
        <dbReference type="EC" id="2.7.13.3"/>
    </reaction>
</comment>
<keyword evidence="3" id="KW-0597">Phosphoprotein</keyword>
<dbReference type="PANTHER" id="PTHR41523:SF8">
    <property type="entry name" value="ETHYLENE RESPONSE SENSOR PROTEIN"/>
    <property type="match status" value="1"/>
</dbReference>
<gene>
    <name evidence="10" type="ORF">WH159_05765</name>
</gene>
<dbReference type="InterPro" id="IPR003660">
    <property type="entry name" value="HAMP_dom"/>
</dbReference>
<keyword evidence="8" id="KW-0472">Membrane</keyword>
<evidence type="ECO:0000256" key="4">
    <source>
        <dbReference type="ARBA" id="ARBA00022679"/>
    </source>
</evidence>
<keyword evidence="5" id="KW-0547">Nucleotide-binding</keyword>
<dbReference type="Gene3D" id="3.30.450.20">
    <property type="entry name" value="PAS domain"/>
    <property type="match status" value="1"/>
</dbReference>
<dbReference type="PANTHER" id="PTHR41523">
    <property type="entry name" value="TWO-COMPONENT SYSTEM SENSOR PROTEIN"/>
    <property type="match status" value="1"/>
</dbReference>
<protein>
    <recommendedName>
        <fullName evidence="2">histidine kinase</fullName>
        <ecNumber evidence="2">2.7.13.3</ecNumber>
    </recommendedName>
</protein>
<dbReference type="Pfam" id="PF07568">
    <property type="entry name" value="HisKA_2"/>
    <property type="match status" value="1"/>
</dbReference>
<dbReference type="Proteomes" id="UP001380365">
    <property type="component" value="Unassembled WGS sequence"/>
</dbReference>
<feature type="transmembrane region" description="Helical" evidence="8">
    <location>
        <begin position="27"/>
        <end position="47"/>
    </location>
</feature>
<evidence type="ECO:0000256" key="8">
    <source>
        <dbReference type="SAM" id="Phobius"/>
    </source>
</evidence>
<dbReference type="RefSeq" id="WP_339538010.1">
    <property type="nucleotide sequence ID" value="NZ_JBBGZA010000001.1"/>
</dbReference>
<evidence type="ECO:0000256" key="5">
    <source>
        <dbReference type="ARBA" id="ARBA00022741"/>
    </source>
</evidence>
<evidence type="ECO:0000313" key="10">
    <source>
        <dbReference type="EMBL" id="MEJ5094043.1"/>
    </source>
</evidence>
<evidence type="ECO:0000256" key="7">
    <source>
        <dbReference type="ARBA" id="ARBA00022840"/>
    </source>
</evidence>
<evidence type="ECO:0000256" key="1">
    <source>
        <dbReference type="ARBA" id="ARBA00000085"/>
    </source>
</evidence>
<evidence type="ECO:0000313" key="11">
    <source>
        <dbReference type="Proteomes" id="UP001380365"/>
    </source>
</evidence>
<proteinExistence type="predicted"/>
<keyword evidence="8" id="KW-1133">Transmembrane helix</keyword>
<feature type="domain" description="HAMP" evidence="9">
    <location>
        <begin position="267"/>
        <end position="321"/>
    </location>
</feature>
<comment type="caution">
    <text evidence="10">The sequence shown here is derived from an EMBL/GenBank/DDBJ whole genome shotgun (WGS) entry which is preliminary data.</text>
</comment>
<dbReference type="EMBL" id="JBBGZA010000001">
    <property type="protein sequence ID" value="MEJ5094043.1"/>
    <property type="molecule type" value="Genomic_DNA"/>
</dbReference>
<keyword evidence="6 10" id="KW-0418">Kinase</keyword>
<keyword evidence="4" id="KW-0808">Transferase</keyword>
<evidence type="ECO:0000256" key="2">
    <source>
        <dbReference type="ARBA" id="ARBA00012438"/>
    </source>
</evidence>
<evidence type="ECO:0000256" key="3">
    <source>
        <dbReference type="ARBA" id="ARBA00022553"/>
    </source>
</evidence>
<organism evidence="10 11">
    <name type="scientific">Sphingomonas molluscorum</name>
    <dbReference type="NCBI Taxonomy" id="418184"/>
    <lineage>
        <taxon>Bacteria</taxon>
        <taxon>Pseudomonadati</taxon>
        <taxon>Pseudomonadota</taxon>
        <taxon>Alphaproteobacteria</taxon>
        <taxon>Sphingomonadales</taxon>
        <taxon>Sphingomonadaceae</taxon>
        <taxon>Sphingomonas</taxon>
    </lineage>
</organism>